<dbReference type="RefSeq" id="WP_036650549.1">
    <property type="nucleotide sequence ID" value="NZ_JQCR01000002.1"/>
</dbReference>
<feature type="transmembrane region" description="Helical" evidence="1">
    <location>
        <begin position="36"/>
        <end position="55"/>
    </location>
</feature>
<proteinExistence type="predicted"/>
<sequence length="61" mass="6369">MSKKNQPGAILAASALLIILSTQIHPENSALLGVVQTVLLGVGMVGCCMAIWSFSRGSKKK</sequence>
<dbReference type="eggNOG" id="ENOG5031DK5">
    <property type="taxonomic scope" value="Bacteria"/>
</dbReference>
<name>A0A098MD98_9BACL</name>
<dbReference type="AlphaFoldDB" id="A0A098MD98"/>
<keyword evidence="1" id="KW-0812">Transmembrane</keyword>
<dbReference type="Proteomes" id="UP000029734">
    <property type="component" value="Unassembled WGS sequence"/>
</dbReference>
<protein>
    <submittedName>
        <fullName evidence="2">Uncharacterized protein</fullName>
    </submittedName>
</protein>
<evidence type="ECO:0000313" key="2">
    <source>
        <dbReference type="EMBL" id="KGE19537.1"/>
    </source>
</evidence>
<evidence type="ECO:0000256" key="1">
    <source>
        <dbReference type="SAM" id="Phobius"/>
    </source>
</evidence>
<accession>A0A098MD98</accession>
<keyword evidence="1" id="KW-0472">Membrane</keyword>
<comment type="caution">
    <text evidence="2">The sequence shown here is derived from an EMBL/GenBank/DDBJ whole genome shotgun (WGS) entry which is preliminary data.</text>
</comment>
<reference evidence="2 3" key="2">
    <citation type="submission" date="2014-10" db="EMBL/GenBank/DDBJ databases">
        <title>Comparative genomics of the Paenibacillus odorifer group.</title>
        <authorList>
            <person name="Tsai Y.-C."/>
            <person name="Martin N."/>
            <person name="Korlach J."/>
            <person name="Wiedmann M."/>
        </authorList>
    </citation>
    <scope>NUCLEOTIDE SEQUENCE [LARGE SCALE GENOMIC DNA]</scope>
    <source>
        <strain evidence="2 3">DSM 18334</strain>
    </source>
</reference>
<evidence type="ECO:0000313" key="3">
    <source>
        <dbReference type="Proteomes" id="UP000029734"/>
    </source>
</evidence>
<keyword evidence="3" id="KW-1185">Reference proteome</keyword>
<dbReference type="EMBL" id="JQCR01000002">
    <property type="protein sequence ID" value="KGE19537.1"/>
    <property type="molecule type" value="Genomic_DNA"/>
</dbReference>
<gene>
    <name evidence="2" type="ORF">PWYN_09435</name>
</gene>
<reference evidence="2 3" key="1">
    <citation type="submission" date="2014-08" db="EMBL/GenBank/DDBJ databases">
        <authorList>
            <person name="den Bakker H.C."/>
        </authorList>
    </citation>
    <scope>NUCLEOTIDE SEQUENCE [LARGE SCALE GENOMIC DNA]</scope>
    <source>
        <strain evidence="2 3">DSM 18334</strain>
    </source>
</reference>
<keyword evidence="1" id="KW-1133">Transmembrane helix</keyword>
<organism evidence="2 3">
    <name type="scientific">Paenibacillus wynnii</name>
    <dbReference type="NCBI Taxonomy" id="268407"/>
    <lineage>
        <taxon>Bacteria</taxon>
        <taxon>Bacillati</taxon>
        <taxon>Bacillota</taxon>
        <taxon>Bacilli</taxon>
        <taxon>Bacillales</taxon>
        <taxon>Paenibacillaceae</taxon>
        <taxon>Paenibacillus</taxon>
    </lineage>
</organism>